<dbReference type="SMART" id="SM00829">
    <property type="entry name" value="PKS_ER"/>
    <property type="match status" value="1"/>
</dbReference>
<gene>
    <name evidence="4" type="ORF">K788_0000619</name>
</gene>
<dbReference type="Proteomes" id="UP000019146">
    <property type="component" value="Chromosome 2"/>
</dbReference>
<dbReference type="GO" id="GO:0035925">
    <property type="term" value="F:mRNA 3'-UTR AU-rich region binding"/>
    <property type="evidence" value="ECO:0007669"/>
    <property type="project" value="TreeGrafter"/>
</dbReference>
<dbReference type="GeneID" id="69972022"/>
<dbReference type="PANTHER" id="PTHR48106:SF13">
    <property type="entry name" value="QUINONE OXIDOREDUCTASE-RELATED"/>
    <property type="match status" value="1"/>
</dbReference>
<keyword evidence="2 4" id="KW-0560">Oxidoreductase</keyword>
<evidence type="ECO:0000259" key="3">
    <source>
        <dbReference type="SMART" id="SM00829"/>
    </source>
</evidence>
<dbReference type="PROSITE" id="PS01162">
    <property type="entry name" value="QOR_ZETA_CRYSTAL"/>
    <property type="match status" value="1"/>
</dbReference>
<sequence>MKTIGHAVVTRSYGAADVQTYEPIELGKPGPGEVLLRQTAIGVNFLDIYHRRGEAKPASGLPFINGFEGVGVIEAVGEGIDDAKLRVGARMGYTLAIGGYATHRLVPVSRLIPLPDGLSDVQAAAVLLKGTTAEYLVRRVYPVQKGDIVLVHAAAGGVGLLVTQWAKHLGAVVIGTVSSEAKAKLAREIGKCDEVFLTSDQTVSWDKQVRDRFGETPVAVVYDGVAGSTLKKSLALLRIRGMAVVLGSAGGPAEPIDVHALKARSLIVTSPSLPHFTADQTSLHDSTSALFDVILSGAVNIPEVCTFSLAHAAEAHTEIEARRTTGSVVLTA</sequence>
<dbReference type="InterPro" id="IPR020843">
    <property type="entry name" value="ER"/>
</dbReference>
<accession>A0A0P0RI27</accession>
<organism evidence="4 5">
    <name type="scientific">Paraburkholderia caribensis MBA4</name>
    <dbReference type="NCBI Taxonomy" id="1323664"/>
    <lineage>
        <taxon>Bacteria</taxon>
        <taxon>Pseudomonadati</taxon>
        <taxon>Pseudomonadota</taxon>
        <taxon>Betaproteobacteria</taxon>
        <taxon>Burkholderiales</taxon>
        <taxon>Burkholderiaceae</taxon>
        <taxon>Paraburkholderia</taxon>
    </lineage>
</organism>
<dbReference type="PANTHER" id="PTHR48106">
    <property type="entry name" value="QUINONE OXIDOREDUCTASE PIG3-RELATED"/>
    <property type="match status" value="1"/>
</dbReference>
<dbReference type="InterPro" id="IPR013154">
    <property type="entry name" value="ADH-like_N"/>
</dbReference>
<evidence type="ECO:0000313" key="5">
    <source>
        <dbReference type="Proteomes" id="UP000019146"/>
    </source>
</evidence>
<dbReference type="GO" id="GO:0003960">
    <property type="term" value="F:quinone reductase (NADPH) activity"/>
    <property type="evidence" value="ECO:0007669"/>
    <property type="project" value="UniProtKB-EC"/>
</dbReference>
<evidence type="ECO:0000256" key="2">
    <source>
        <dbReference type="ARBA" id="ARBA00023002"/>
    </source>
</evidence>
<dbReference type="AlphaFoldDB" id="A0A0P0RI27"/>
<dbReference type="EC" id="1.6.5.5" evidence="4"/>
<dbReference type="GO" id="GO:0070402">
    <property type="term" value="F:NADPH binding"/>
    <property type="evidence" value="ECO:0007669"/>
    <property type="project" value="TreeGrafter"/>
</dbReference>
<dbReference type="SUPFAM" id="SSF51735">
    <property type="entry name" value="NAD(P)-binding Rossmann-fold domains"/>
    <property type="match status" value="1"/>
</dbReference>
<keyword evidence="1" id="KW-0521">NADP</keyword>
<dbReference type="GO" id="GO:0005829">
    <property type="term" value="C:cytosol"/>
    <property type="evidence" value="ECO:0007669"/>
    <property type="project" value="TreeGrafter"/>
</dbReference>
<dbReference type="Pfam" id="PF00107">
    <property type="entry name" value="ADH_zinc_N"/>
    <property type="match status" value="1"/>
</dbReference>
<dbReference type="RefSeq" id="WP_035998476.1">
    <property type="nucleotide sequence ID" value="NZ_CP012747.1"/>
</dbReference>
<dbReference type="InterPro" id="IPR002364">
    <property type="entry name" value="Quin_OxRdtase/zeta-crystal_CS"/>
</dbReference>
<evidence type="ECO:0000313" key="4">
    <source>
        <dbReference type="EMBL" id="ALL68296.1"/>
    </source>
</evidence>
<dbReference type="CDD" id="cd05286">
    <property type="entry name" value="QOR2"/>
    <property type="match status" value="1"/>
</dbReference>
<reference evidence="4 5" key="1">
    <citation type="journal article" date="2014" name="Genome Announc.">
        <title>Draft Genome Sequence of the Haloacid-Degrading Burkholderia caribensis Strain MBA4.</title>
        <authorList>
            <person name="Pan Y."/>
            <person name="Kong K.F."/>
            <person name="Tsang J.S."/>
        </authorList>
    </citation>
    <scope>NUCLEOTIDE SEQUENCE [LARGE SCALE GENOMIC DNA]</scope>
    <source>
        <strain evidence="4 5">MBA4</strain>
    </source>
</reference>
<dbReference type="InterPro" id="IPR036291">
    <property type="entry name" value="NAD(P)-bd_dom_sf"/>
</dbReference>
<dbReference type="EMBL" id="CP012747">
    <property type="protein sequence ID" value="ALL68296.1"/>
    <property type="molecule type" value="Genomic_DNA"/>
</dbReference>
<dbReference type="InterPro" id="IPR011032">
    <property type="entry name" value="GroES-like_sf"/>
</dbReference>
<dbReference type="InterPro" id="IPR047618">
    <property type="entry name" value="QOR-like"/>
</dbReference>
<feature type="domain" description="Enoyl reductase (ER)" evidence="3">
    <location>
        <begin position="14"/>
        <end position="330"/>
    </location>
</feature>
<dbReference type="GO" id="GO:0008270">
    <property type="term" value="F:zinc ion binding"/>
    <property type="evidence" value="ECO:0007669"/>
    <property type="project" value="InterPro"/>
</dbReference>
<dbReference type="Gene3D" id="3.90.180.10">
    <property type="entry name" value="Medium-chain alcohol dehydrogenases, catalytic domain"/>
    <property type="match status" value="1"/>
</dbReference>
<dbReference type="Pfam" id="PF08240">
    <property type="entry name" value="ADH_N"/>
    <property type="match status" value="1"/>
</dbReference>
<dbReference type="InterPro" id="IPR013149">
    <property type="entry name" value="ADH-like_C"/>
</dbReference>
<evidence type="ECO:0000256" key="1">
    <source>
        <dbReference type="ARBA" id="ARBA00022857"/>
    </source>
</evidence>
<protein>
    <submittedName>
        <fullName evidence="4">Quinone oxidoreductase</fullName>
        <ecNumber evidence="4">1.6.5.5</ecNumber>
    </submittedName>
</protein>
<name>A0A0P0RI27_9BURK</name>
<proteinExistence type="predicted"/>
<dbReference type="SUPFAM" id="SSF50129">
    <property type="entry name" value="GroES-like"/>
    <property type="match status" value="1"/>
</dbReference>
<dbReference type="Gene3D" id="3.40.50.720">
    <property type="entry name" value="NAD(P)-binding Rossmann-like Domain"/>
    <property type="match status" value="1"/>
</dbReference>
<dbReference type="KEGG" id="bcai:K788_0000619"/>